<proteinExistence type="predicted"/>
<protein>
    <submittedName>
        <fullName evidence="2">Uncharacterized protein</fullName>
    </submittedName>
</protein>
<gene>
    <name evidence="2" type="ORF">F2Q68_00034248</name>
</gene>
<dbReference type="Proteomes" id="UP000712281">
    <property type="component" value="Unassembled WGS sequence"/>
</dbReference>
<dbReference type="AlphaFoldDB" id="A0A8S9HBJ3"/>
<feature type="compositionally biased region" description="Basic and acidic residues" evidence="1">
    <location>
        <begin position="43"/>
        <end position="54"/>
    </location>
</feature>
<reference evidence="2" key="1">
    <citation type="submission" date="2019-12" db="EMBL/GenBank/DDBJ databases">
        <title>Genome sequencing and annotation of Brassica cretica.</title>
        <authorList>
            <person name="Studholme D.J."/>
            <person name="Sarris P.F."/>
        </authorList>
    </citation>
    <scope>NUCLEOTIDE SEQUENCE</scope>
    <source>
        <strain evidence="2">PFS-001/15</strain>
        <tissue evidence="2">Leaf</tissue>
    </source>
</reference>
<name>A0A8S9HBJ3_BRACR</name>
<feature type="region of interest" description="Disordered" evidence="1">
    <location>
        <begin position="25"/>
        <end position="68"/>
    </location>
</feature>
<organism evidence="2 3">
    <name type="scientific">Brassica cretica</name>
    <name type="common">Mustard</name>
    <dbReference type="NCBI Taxonomy" id="69181"/>
    <lineage>
        <taxon>Eukaryota</taxon>
        <taxon>Viridiplantae</taxon>
        <taxon>Streptophyta</taxon>
        <taxon>Embryophyta</taxon>
        <taxon>Tracheophyta</taxon>
        <taxon>Spermatophyta</taxon>
        <taxon>Magnoliopsida</taxon>
        <taxon>eudicotyledons</taxon>
        <taxon>Gunneridae</taxon>
        <taxon>Pentapetalae</taxon>
        <taxon>rosids</taxon>
        <taxon>malvids</taxon>
        <taxon>Brassicales</taxon>
        <taxon>Brassicaceae</taxon>
        <taxon>Brassiceae</taxon>
        <taxon>Brassica</taxon>
    </lineage>
</organism>
<feature type="compositionally biased region" description="Pro residues" evidence="1">
    <location>
        <begin position="57"/>
        <end position="68"/>
    </location>
</feature>
<evidence type="ECO:0000313" key="2">
    <source>
        <dbReference type="EMBL" id="KAF2553562.1"/>
    </source>
</evidence>
<comment type="caution">
    <text evidence="2">The sequence shown here is derived from an EMBL/GenBank/DDBJ whole genome shotgun (WGS) entry which is preliminary data.</text>
</comment>
<evidence type="ECO:0000313" key="3">
    <source>
        <dbReference type="Proteomes" id="UP000712281"/>
    </source>
</evidence>
<accession>A0A8S9HBJ3</accession>
<dbReference type="EMBL" id="QGKW02001988">
    <property type="protein sequence ID" value="KAF2553562.1"/>
    <property type="molecule type" value="Genomic_DNA"/>
</dbReference>
<sequence>MLVSHLYYFEKVGCDNFGIRAVFSPGSDPRMMPHKRRVVRTQTVRDAREARDEPVQPAVPPPASPPID</sequence>
<evidence type="ECO:0000256" key="1">
    <source>
        <dbReference type="SAM" id="MobiDB-lite"/>
    </source>
</evidence>